<protein>
    <submittedName>
        <fullName evidence="1">Uncharacterized protein</fullName>
    </submittedName>
</protein>
<reference evidence="1 2" key="1">
    <citation type="submission" date="2020-08" db="EMBL/GenBank/DDBJ databases">
        <title>Genomic Encyclopedia of Type Strains, Phase IV (KMG-V): Genome sequencing to study the core and pangenomes of soil and plant-associated prokaryotes.</title>
        <authorList>
            <person name="Whitman W."/>
        </authorList>
    </citation>
    <scope>NUCLEOTIDE SEQUENCE [LARGE SCALE GENOMIC DNA]</scope>
    <source>
        <strain evidence="1 2">SEMIA 4034</strain>
    </source>
</reference>
<dbReference type="RefSeq" id="WP_246720287.1">
    <property type="nucleotide sequence ID" value="NZ_JACHBB010000001.1"/>
</dbReference>
<organism evidence="1 2">
    <name type="scientific">Rhizobium lentis</name>
    <dbReference type="NCBI Taxonomy" id="1138194"/>
    <lineage>
        <taxon>Bacteria</taxon>
        <taxon>Pseudomonadati</taxon>
        <taxon>Pseudomonadota</taxon>
        <taxon>Alphaproteobacteria</taxon>
        <taxon>Hyphomicrobiales</taxon>
        <taxon>Rhizobiaceae</taxon>
        <taxon>Rhizobium/Agrobacterium group</taxon>
        <taxon>Rhizobium</taxon>
    </lineage>
</organism>
<dbReference type="EMBL" id="JACHBC010000001">
    <property type="protein sequence ID" value="MBB5558776.1"/>
    <property type="molecule type" value="Genomic_DNA"/>
</dbReference>
<proteinExistence type="predicted"/>
<evidence type="ECO:0000313" key="1">
    <source>
        <dbReference type="EMBL" id="MBB5558776.1"/>
    </source>
</evidence>
<sequence length="71" mass="7673">MEARYRLGGVLCLLLAGAIAWQGISLPLQEASLGAESITRMPRATVVLPGIRRLSDNRQSISPIVTSRGKR</sequence>
<keyword evidence="2" id="KW-1185">Reference proteome</keyword>
<dbReference type="Proteomes" id="UP000528824">
    <property type="component" value="Unassembled WGS sequence"/>
</dbReference>
<accession>A0A7W8UIR3</accession>
<comment type="caution">
    <text evidence="1">The sequence shown here is derived from an EMBL/GenBank/DDBJ whole genome shotgun (WGS) entry which is preliminary data.</text>
</comment>
<dbReference type="AlphaFoldDB" id="A0A7W8UIR3"/>
<name>A0A7W8UIR3_9HYPH</name>
<gene>
    <name evidence="1" type="ORF">GGI59_000403</name>
</gene>
<evidence type="ECO:0000313" key="2">
    <source>
        <dbReference type="Proteomes" id="UP000528824"/>
    </source>
</evidence>